<gene>
    <name evidence="1" type="ORF">NMU02_08545</name>
</gene>
<dbReference type="EMBL" id="JANDHW010000007">
    <property type="protein sequence ID" value="MCP9612137.1"/>
    <property type="molecule type" value="Genomic_DNA"/>
</dbReference>
<organism evidence="1 2">
    <name type="scientific">Coprobacter tertius</name>
    <dbReference type="NCBI Taxonomy" id="2944915"/>
    <lineage>
        <taxon>Bacteria</taxon>
        <taxon>Pseudomonadati</taxon>
        <taxon>Bacteroidota</taxon>
        <taxon>Bacteroidia</taxon>
        <taxon>Bacteroidales</taxon>
        <taxon>Barnesiellaceae</taxon>
        <taxon>Coprobacter</taxon>
    </lineage>
</organism>
<proteinExistence type="predicted"/>
<protein>
    <submittedName>
        <fullName evidence="1">Uncharacterized protein</fullName>
    </submittedName>
</protein>
<evidence type="ECO:0000313" key="1">
    <source>
        <dbReference type="EMBL" id="MCP9612137.1"/>
    </source>
</evidence>
<sequence length="185" mass="21642">MNNPLFNADFINEIRYDKSCNYGINGRSNHALHIVTRDKNYKTENQNFNFIFSTENDLEIYYRQYYSIIPNLLTYATAIIDKLIFSFIENDQSINRKILKDFRRTLAMVFSLEYTAKGERKDNPFFDMIKGLLTLECPNCNYSASVEQADCELFLQTELFLCPKCLNNILDDDSIKVIGKLFVKS</sequence>
<keyword evidence="2" id="KW-1185">Reference proteome</keyword>
<name>A0ABT1MHM2_9BACT</name>
<comment type="caution">
    <text evidence="1">The sequence shown here is derived from an EMBL/GenBank/DDBJ whole genome shotgun (WGS) entry which is preliminary data.</text>
</comment>
<evidence type="ECO:0000313" key="2">
    <source>
        <dbReference type="Proteomes" id="UP001205603"/>
    </source>
</evidence>
<dbReference type="RefSeq" id="WP_255027394.1">
    <property type="nucleotide sequence ID" value="NZ_JANDHW010000007.1"/>
</dbReference>
<accession>A0ABT1MHM2</accession>
<reference evidence="1 2" key="1">
    <citation type="submission" date="2022-07" db="EMBL/GenBank/DDBJ databases">
        <title>Fecal culturing of patients with breast cancer.</title>
        <authorList>
            <person name="Teng N.M.Y."/>
            <person name="Kiu R."/>
            <person name="Evans R."/>
            <person name="Baker D.J."/>
            <person name="Zenner C."/>
            <person name="Robinson S.D."/>
            <person name="Hall L.J."/>
        </authorList>
    </citation>
    <scope>NUCLEOTIDE SEQUENCE [LARGE SCALE GENOMIC DNA]</scope>
    <source>
        <strain evidence="1 2">LH1063</strain>
    </source>
</reference>
<dbReference type="Proteomes" id="UP001205603">
    <property type="component" value="Unassembled WGS sequence"/>
</dbReference>